<evidence type="ECO:0000313" key="4">
    <source>
        <dbReference type="Proteomes" id="UP000005250"/>
    </source>
</evidence>
<reference evidence="3 4" key="1">
    <citation type="journal article" date="2012" name="BMC Genomics">
        <title>Comparative genomics of the classical Bordetella subspecies: the evolution and exchange of virulence-associated diversity amongst closely related pathogens.</title>
        <authorList>
            <person name="Park J."/>
            <person name="Zhang Y."/>
            <person name="Buboltz A.M."/>
            <person name="Zhang X."/>
            <person name="Schuster S.C."/>
            <person name="Ahuja U."/>
            <person name="Liu M."/>
            <person name="Miller J.F."/>
            <person name="Sebaihia M."/>
            <person name="Bentley S.D."/>
            <person name="Parkhill J."/>
            <person name="Harvill E.T."/>
        </authorList>
    </citation>
    <scope>NUCLEOTIDE SEQUENCE [LARGE SCALE GENOMIC DNA]</scope>
    <source>
        <strain evidence="4">ATCC 9797 / DSM 5571 / CCUG 30873 / LMG 14455 / NCTC 10739 / 18323</strain>
    </source>
</reference>
<name>A0A0T7CJK3_BORP1</name>
<dbReference type="InterPro" id="IPR042100">
    <property type="entry name" value="Bug_dom1"/>
</dbReference>
<dbReference type="CDD" id="cd13578">
    <property type="entry name" value="PBP2_Bug27"/>
    <property type="match status" value="1"/>
</dbReference>
<dbReference type="Pfam" id="PF03401">
    <property type="entry name" value="TctC"/>
    <property type="match status" value="1"/>
</dbReference>
<keyword evidence="2" id="KW-0732">Signal</keyword>
<dbReference type="HOGENOM" id="CLU_045683_0_0_4"/>
<evidence type="ECO:0000256" key="2">
    <source>
        <dbReference type="SAM" id="SignalP"/>
    </source>
</evidence>
<dbReference type="SUPFAM" id="SSF53850">
    <property type="entry name" value="Periplasmic binding protein-like II"/>
    <property type="match status" value="1"/>
</dbReference>
<dbReference type="PIRSF" id="PIRSF017082">
    <property type="entry name" value="YflP"/>
    <property type="match status" value="1"/>
</dbReference>
<dbReference type="PANTHER" id="PTHR42928:SF5">
    <property type="entry name" value="BLR1237 PROTEIN"/>
    <property type="match status" value="1"/>
</dbReference>
<dbReference type="InterPro" id="IPR005064">
    <property type="entry name" value="BUG"/>
</dbReference>
<evidence type="ECO:0000256" key="1">
    <source>
        <dbReference type="ARBA" id="ARBA00006987"/>
    </source>
</evidence>
<dbReference type="eggNOG" id="COG3181">
    <property type="taxonomic scope" value="Bacteria"/>
</dbReference>
<dbReference type="Gene3D" id="3.40.190.150">
    <property type="entry name" value="Bordetella uptake gene, domain 1"/>
    <property type="match status" value="1"/>
</dbReference>
<proteinExistence type="inferred from homology"/>
<dbReference type="PANTHER" id="PTHR42928">
    <property type="entry name" value="TRICARBOXYLATE-BINDING PROTEIN"/>
    <property type="match status" value="1"/>
</dbReference>
<feature type="signal peptide" evidence="2">
    <location>
        <begin position="1"/>
        <end position="30"/>
    </location>
</feature>
<feature type="chain" id="PRO_5030018660" evidence="2">
    <location>
        <begin position="31"/>
        <end position="332"/>
    </location>
</feature>
<keyword evidence="4" id="KW-1185">Reference proteome</keyword>
<dbReference type="EMBL" id="HE965805">
    <property type="protein sequence ID" value="CCJ61646.1"/>
    <property type="molecule type" value="Genomic_DNA"/>
</dbReference>
<protein>
    <submittedName>
        <fullName evidence="3">Exported protein</fullName>
    </submittedName>
</protein>
<dbReference type="Proteomes" id="UP000005250">
    <property type="component" value="Chromosome"/>
</dbReference>
<gene>
    <name evidence="3" type="ordered locus">BN118_0221</name>
</gene>
<dbReference type="Gene3D" id="3.40.190.10">
    <property type="entry name" value="Periplasmic binding protein-like II"/>
    <property type="match status" value="1"/>
</dbReference>
<accession>A0A0T7CJK3</accession>
<dbReference type="AlphaFoldDB" id="A0A0T7CJK3"/>
<comment type="similarity">
    <text evidence="1">Belongs to the UPF0065 (bug) family.</text>
</comment>
<sequence length="332" mass="34638">MRPVAPMTTMKSQVSILLAGCLLGAGAAAAQAPATYPDHAITIVVTFPPGGGTDLLARKLGAAMQQRLGQPVVVENRPGASGNIGARAVAEARPDGYTLLMVNSSFAVNPGVFRNLDFSPTRDFTAVINVAYVPSVIVTAEPAGDAGLPERLRQADTQSRTLAFASCGNGTPQHLAGEMLRQASGAWLQHVPYRGCGPALTDVLSRQVPLGIVTASSAAPFIHAGKLRALAVTSAQRSPLLPDVPTVAEQGAPGYELDQWHGLLAPAGTPPAVIQRLYEALSAIVAEPAMRRELESLGFNPVSEGPERFEALVQADIARFAALTARMGLRAD</sequence>
<evidence type="ECO:0000313" key="3">
    <source>
        <dbReference type="EMBL" id="CCJ61646.1"/>
    </source>
</evidence>
<organism evidence="3 4">
    <name type="scientific">Bordetella pertussis (strain ATCC 9797 / DSM 5571 / CCUG 30873 / LMG 14455 / NCTC 10739 / 18323)</name>
    <dbReference type="NCBI Taxonomy" id="568706"/>
    <lineage>
        <taxon>Bacteria</taxon>
        <taxon>Pseudomonadati</taxon>
        <taxon>Pseudomonadota</taxon>
        <taxon>Betaproteobacteria</taxon>
        <taxon>Burkholderiales</taxon>
        <taxon>Alcaligenaceae</taxon>
        <taxon>Bordetella</taxon>
    </lineage>
</organism>
<dbReference type="KEGG" id="bper:BN118_0221"/>